<organism evidence="2 3">
    <name type="scientific">Flavobacterium ginsengisoli</name>
    <dbReference type="NCBI Taxonomy" id="871694"/>
    <lineage>
        <taxon>Bacteria</taxon>
        <taxon>Pseudomonadati</taxon>
        <taxon>Bacteroidota</taxon>
        <taxon>Flavobacteriia</taxon>
        <taxon>Flavobacteriales</taxon>
        <taxon>Flavobacteriaceae</taxon>
        <taxon>Flavobacterium</taxon>
    </lineage>
</organism>
<protein>
    <recommendedName>
        <fullName evidence="4">DUF4190 domain-containing protein</fullName>
    </recommendedName>
</protein>
<feature type="transmembrane region" description="Helical" evidence="1">
    <location>
        <begin position="44"/>
        <end position="64"/>
    </location>
</feature>
<feature type="transmembrane region" description="Helical" evidence="1">
    <location>
        <begin position="12"/>
        <end position="32"/>
    </location>
</feature>
<keyword evidence="3" id="KW-1185">Reference proteome</keyword>
<evidence type="ECO:0000256" key="1">
    <source>
        <dbReference type="SAM" id="Phobius"/>
    </source>
</evidence>
<accession>A0ABP7G313</accession>
<evidence type="ECO:0008006" key="4">
    <source>
        <dbReference type="Google" id="ProtNLM"/>
    </source>
</evidence>
<dbReference type="Proteomes" id="UP001501367">
    <property type="component" value="Unassembled WGS sequence"/>
</dbReference>
<sequence length="65" mass="6685">MTALEVGNLGGLVAFFIAIMVGPPILMTIIGLAIKKNHPNGAKVCFIIGALYLIIGLGICGTLMS</sequence>
<keyword evidence="1" id="KW-0812">Transmembrane</keyword>
<proteinExistence type="predicted"/>
<dbReference type="EMBL" id="BAABDT010000007">
    <property type="protein sequence ID" value="GAA3752413.1"/>
    <property type="molecule type" value="Genomic_DNA"/>
</dbReference>
<evidence type="ECO:0000313" key="3">
    <source>
        <dbReference type="Proteomes" id="UP001501367"/>
    </source>
</evidence>
<dbReference type="RefSeq" id="WP_233074030.1">
    <property type="nucleotide sequence ID" value="NZ_BAABDT010000007.1"/>
</dbReference>
<evidence type="ECO:0000313" key="2">
    <source>
        <dbReference type="EMBL" id="GAA3752413.1"/>
    </source>
</evidence>
<reference evidence="3" key="1">
    <citation type="journal article" date="2019" name="Int. J. Syst. Evol. Microbiol.">
        <title>The Global Catalogue of Microorganisms (GCM) 10K type strain sequencing project: providing services to taxonomists for standard genome sequencing and annotation.</title>
        <authorList>
            <consortium name="The Broad Institute Genomics Platform"/>
            <consortium name="The Broad Institute Genome Sequencing Center for Infectious Disease"/>
            <person name="Wu L."/>
            <person name="Ma J."/>
        </authorList>
    </citation>
    <scope>NUCLEOTIDE SEQUENCE [LARGE SCALE GENOMIC DNA]</scope>
    <source>
        <strain evidence="3">JCM 17336</strain>
    </source>
</reference>
<keyword evidence="1" id="KW-1133">Transmembrane helix</keyword>
<comment type="caution">
    <text evidence="2">The sequence shown here is derived from an EMBL/GenBank/DDBJ whole genome shotgun (WGS) entry which is preliminary data.</text>
</comment>
<name>A0ABP7G313_9FLAO</name>
<gene>
    <name evidence="2" type="ORF">GCM10022422_42350</name>
</gene>
<keyword evidence="1" id="KW-0472">Membrane</keyword>